<gene>
    <name evidence="11" type="ORF">IWQ60_010973</name>
</gene>
<keyword evidence="7 10" id="KW-0175">Coiled coil</keyword>
<feature type="non-terminal residue" evidence="11">
    <location>
        <position position="125"/>
    </location>
</feature>
<keyword evidence="4" id="KW-0132">Cell division</keyword>
<dbReference type="GO" id="GO:0005874">
    <property type="term" value="C:microtubule"/>
    <property type="evidence" value="ECO:0007669"/>
    <property type="project" value="UniProtKB-KW"/>
</dbReference>
<evidence type="ECO:0000256" key="9">
    <source>
        <dbReference type="ARBA" id="ARBA00023306"/>
    </source>
</evidence>
<sequence>MTMLAEAEPVKPAEEQKIREWTHNTQLLARKATEYQARLDDLANEYAERRIEARGLDYPTLQASDTRIRELSDRLREGMRRLESYQALPPDITLATIKLDEANSALATLEKQREELLCQLAEQLG</sequence>
<evidence type="ECO:0000313" key="12">
    <source>
        <dbReference type="Proteomes" id="UP001150569"/>
    </source>
</evidence>
<dbReference type="OrthoDB" id="5372507at2759"/>
<accession>A0A9W7ZRK9</accession>
<keyword evidence="12" id="KW-1185">Reference proteome</keyword>
<dbReference type="PANTHER" id="PTHR31570:SF1">
    <property type="entry name" value="HAUS AUGMIN-LIKE COMPLEX SUBUNIT 1"/>
    <property type="match status" value="1"/>
</dbReference>
<evidence type="ECO:0000256" key="8">
    <source>
        <dbReference type="ARBA" id="ARBA00023212"/>
    </source>
</evidence>
<evidence type="ECO:0000256" key="5">
    <source>
        <dbReference type="ARBA" id="ARBA00022701"/>
    </source>
</evidence>
<comment type="subcellular location">
    <subcellularLocation>
        <location evidence="1">Cytoplasm</location>
        <location evidence="1">Cytoskeleton</location>
        <location evidence="1">Spindle</location>
    </subcellularLocation>
</comment>
<feature type="coiled-coil region" evidence="10">
    <location>
        <begin position="25"/>
        <end position="119"/>
    </location>
</feature>
<protein>
    <submittedName>
        <fullName evidence="11">Uncharacterized protein</fullName>
    </submittedName>
</protein>
<dbReference type="GO" id="GO:0051301">
    <property type="term" value="P:cell division"/>
    <property type="evidence" value="ECO:0007669"/>
    <property type="project" value="UniProtKB-KW"/>
</dbReference>
<dbReference type="GO" id="GO:0051225">
    <property type="term" value="P:spindle assembly"/>
    <property type="evidence" value="ECO:0007669"/>
    <property type="project" value="InterPro"/>
</dbReference>
<proteinExistence type="inferred from homology"/>
<evidence type="ECO:0000256" key="3">
    <source>
        <dbReference type="ARBA" id="ARBA00022490"/>
    </source>
</evidence>
<dbReference type="InterPro" id="IPR026243">
    <property type="entry name" value="HAUS1"/>
</dbReference>
<dbReference type="PANTHER" id="PTHR31570">
    <property type="entry name" value="HAUS AUGMIN-LIKE COMPLEX SUBUNIT 1"/>
    <property type="match status" value="1"/>
</dbReference>
<evidence type="ECO:0000256" key="7">
    <source>
        <dbReference type="ARBA" id="ARBA00023054"/>
    </source>
</evidence>
<dbReference type="GO" id="GO:0070652">
    <property type="term" value="C:HAUS complex"/>
    <property type="evidence" value="ECO:0007669"/>
    <property type="project" value="InterPro"/>
</dbReference>
<evidence type="ECO:0000256" key="2">
    <source>
        <dbReference type="ARBA" id="ARBA00005479"/>
    </source>
</evidence>
<evidence type="ECO:0000313" key="11">
    <source>
        <dbReference type="EMBL" id="KAJ1909822.1"/>
    </source>
</evidence>
<comment type="similarity">
    <text evidence="2">Belongs to the HAUS1 family.</text>
</comment>
<evidence type="ECO:0000256" key="1">
    <source>
        <dbReference type="ARBA" id="ARBA00004186"/>
    </source>
</evidence>
<dbReference type="AlphaFoldDB" id="A0A9W7ZRK9"/>
<keyword evidence="3" id="KW-0963">Cytoplasm</keyword>
<comment type="caution">
    <text evidence="11">The sequence shown here is derived from an EMBL/GenBank/DDBJ whole genome shotgun (WGS) entry which is preliminary data.</text>
</comment>
<reference evidence="11" key="1">
    <citation type="submission" date="2022-07" db="EMBL/GenBank/DDBJ databases">
        <title>Phylogenomic reconstructions and comparative analyses of Kickxellomycotina fungi.</title>
        <authorList>
            <person name="Reynolds N.K."/>
            <person name="Stajich J.E."/>
            <person name="Barry K."/>
            <person name="Grigoriev I.V."/>
            <person name="Crous P."/>
            <person name="Smith M.E."/>
        </authorList>
    </citation>
    <scope>NUCLEOTIDE SEQUENCE</scope>
    <source>
        <strain evidence="11">RSA 861</strain>
    </source>
</reference>
<evidence type="ECO:0000256" key="6">
    <source>
        <dbReference type="ARBA" id="ARBA00022776"/>
    </source>
</evidence>
<dbReference type="EMBL" id="JANBPT010001139">
    <property type="protein sequence ID" value="KAJ1909822.1"/>
    <property type="molecule type" value="Genomic_DNA"/>
</dbReference>
<organism evidence="11 12">
    <name type="scientific">Tieghemiomyces parasiticus</name>
    <dbReference type="NCBI Taxonomy" id="78921"/>
    <lineage>
        <taxon>Eukaryota</taxon>
        <taxon>Fungi</taxon>
        <taxon>Fungi incertae sedis</taxon>
        <taxon>Zoopagomycota</taxon>
        <taxon>Kickxellomycotina</taxon>
        <taxon>Dimargaritomycetes</taxon>
        <taxon>Dimargaritales</taxon>
        <taxon>Dimargaritaceae</taxon>
        <taxon>Tieghemiomyces</taxon>
    </lineage>
</organism>
<name>A0A9W7ZRK9_9FUNG</name>
<dbReference type="Pfam" id="PF25762">
    <property type="entry name" value="HAUS1"/>
    <property type="match status" value="1"/>
</dbReference>
<keyword evidence="8" id="KW-0206">Cytoskeleton</keyword>
<keyword evidence="5" id="KW-0493">Microtubule</keyword>
<dbReference type="Proteomes" id="UP001150569">
    <property type="component" value="Unassembled WGS sequence"/>
</dbReference>
<evidence type="ECO:0000256" key="10">
    <source>
        <dbReference type="SAM" id="Coils"/>
    </source>
</evidence>
<keyword evidence="9" id="KW-0131">Cell cycle</keyword>
<dbReference type="GO" id="GO:0005829">
    <property type="term" value="C:cytosol"/>
    <property type="evidence" value="ECO:0007669"/>
    <property type="project" value="TreeGrafter"/>
</dbReference>
<dbReference type="GO" id="GO:0005819">
    <property type="term" value="C:spindle"/>
    <property type="evidence" value="ECO:0007669"/>
    <property type="project" value="UniProtKB-SubCell"/>
</dbReference>
<evidence type="ECO:0000256" key="4">
    <source>
        <dbReference type="ARBA" id="ARBA00022618"/>
    </source>
</evidence>
<keyword evidence="6" id="KW-0498">Mitosis</keyword>